<dbReference type="OrthoDB" id="10254713at2759"/>
<dbReference type="GO" id="GO:0007288">
    <property type="term" value="P:sperm axoneme assembly"/>
    <property type="evidence" value="ECO:0007669"/>
    <property type="project" value="TreeGrafter"/>
</dbReference>
<protein>
    <submittedName>
        <fullName evidence="6">IQ domain-containing protein G</fullName>
    </submittedName>
</protein>
<keyword evidence="5" id="KW-0966">Cell projection</keyword>
<dbReference type="GO" id="GO:0005737">
    <property type="term" value="C:cytoplasm"/>
    <property type="evidence" value="ECO:0007669"/>
    <property type="project" value="TreeGrafter"/>
</dbReference>
<evidence type="ECO:0000313" key="7">
    <source>
        <dbReference type="Proteomes" id="UP000018936"/>
    </source>
</evidence>
<keyword evidence="3" id="KW-0963">Cytoplasm</keyword>
<evidence type="ECO:0000256" key="4">
    <source>
        <dbReference type="ARBA" id="ARBA00023212"/>
    </source>
</evidence>
<comment type="subcellular location">
    <subcellularLocation>
        <location evidence="2">Cell projection</location>
    </subcellularLocation>
    <subcellularLocation>
        <location evidence="1">Cytoplasm</location>
        <location evidence="1">Cytoskeleton</location>
    </subcellularLocation>
</comment>
<keyword evidence="7" id="KW-1185">Reference proteome</keyword>
<sequence>MATPSFRRRESGARESWIWIKNTTPKLPPLDAIRLSAVLEDCTDQLAILGYIMPVSYEGRKDVEDVSVVPGCERVTDGCLQGNRILDAGADLEGLVVDTWLGKRTQLSTSTLWASKPGKWNWRGGSENPVIHRISFSPIHPTIC</sequence>
<dbReference type="GO" id="GO:0036126">
    <property type="term" value="C:sperm flagellum"/>
    <property type="evidence" value="ECO:0007669"/>
    <property type="project" value="TreeGrafter"/>
</dbReference>
<keyword evidence="4" id="KW-0206">Cytoskeleton</keyword>
<dbReference type="AlphaFoldDB" id="V8NBI0"/>
<dbReference type="EMBL" id="AZIM01005402">
    <property type="protein sequence ID" value="ETE59629.1"/>
    <property type="molecule type" value="Genomic_DNA"/>
</dbReference>
<evidence type="ECO:0000313" key="6">
    <source>
        <dbReference type="EMBL" id="ETE59629.1"/>
    </source>
</evidence>
<comment type="caution">
    <text evidence="6">The sequence shown here is derived from an EMBL/GenBank/DDBJ whole genome shotgun (WGS) entry which is preliminary data.</text>
</comment>
<evidence type="ECO:0000256" key="3">
    <source>
        <dbReference type="ARBA" id="ARBA00022490"/>
    </source>
</evidence>
<dbReference type="PANTHER" id="PTHR14871">
    <property type="entry name" value="DYNEIN REGULATORY COMPLEX PROTEIN 9"/>
    <property type="match status" value="1"/>
</dbReference>
<dbReference type="InterPro" id="IPR042618">
    <property type="entry name" value="IQCG"/>
</dbReference>
<accession>V8NBI0</accession>
<evidence type="ECO:0000256" key="5">
    <source>
        <dbReference type="ARBA" id="ARBA00023273"/>
    </source>
</evidence>
<dbReference type="PANTHER" id="PTHR14871:SF1">
    <property type="entry name" value="DYNEIN REGULATORY COMPLEX PROTEIN 9"/>
    <property type="match status" value="1"/>
</dbReference>
<gene>
    <name evidence="6" type="primary">IQCG</name>
    <name evidence="6" type="ORF">L345_14643</name>
</gene>
<evidence type="ECO:0000256" key="2">
    <source>
        <dbReference type="ARBA" id="ARBA00004316"/>
    </source>
</evidence>
<evidence type="ECO:0000256" key="1">
    <source>
        <dbReference type="ARBA" id="ARBA00004245"/>
    </source>
</evidence>
<name>V8NBI0_OPHHA</name>
<proteinExistence type="predicted"/>
<reference evidence="6 7" key="1">
    <citation type="journal article" date="2013" name="Proc. Natl. Acad. Sci. U.S.A.">
        <title>The king cobra genome reveals dynamic gene evolution and adaptation in the snake venom system.</title>
        <authorList>
            <person name="Vonk F.J."/>
            <person name="Casewell N.R."/>
            <person name="Henkel C.V."/>
            <person name="Heimberg A.M."/>
            <person name="Jansen H.J."/>
            <person name="McCleary R.J."/>
            <person name="Kerkkamp H.M."/>
            <person name="Vos R.A."/>
            <person name="Guerreiro I."/>
            <person name="Calvete J.J."/>
            <person name="Wuster W."/>
            <person name="Woods A.E."/>
            <person name="Logan J.M."/>
            <person name="Harrison R.A."/>
            <person name="Castoe T.A."/>
            <person name="de Koning A.P."/>
            <person name="Pollock D.D."/>
            <person name="Yandell M."/>
            <person name="Calderon D."/>
            <person name="Renjifo C."/>
            <person name="Currier R.B."/>
            <person name="Salgado D."/>
            <person name="Pla D."/>
            <person name="Sanz L."/>
            <person name="Hyder A.S."/>
            <person name="Ribeiro J.M."/>
            <person name="Arntzen J.W."/>
            <person name="van den Thillart G.E."/>
            <person name="Boetzer M."/>
            <person name="Pirovano W."/>
            <person name="Dirks R.P."/>
            <person name="Spaink H.P."/>
            <person name="Duboule D."/>
            <person name="McGlinn E."/>
            <person name="Kini R.M."/>
            <person name="Richardson M.K."/>
        </authorList>
    </citation>
    <scope>NUCLEOTIDE SEQUENCE</scope>
    <source>
        <tissue evidence="6">Blood</tissue>
    </source>
</reference>
<feature type="non-terminal residue" evidence="6">
    <location>
        <position position="1"/>
    </location>
</feature>
<dbReference type="Proteomes" id="UP000018936">
    <property type="component" value="Unassembled WGS sequence"/>
</dbReference>
<dbReference type="GO" id="GO:0005856">
    <property type="term" value="C:cytoskeleton"/>
    <property type="evidence" value="ECO:0007669"/>
    <property type="project" value="UniProtKB-SubCell"/>
</dbReference>
<organism evidence="6 7">
    <name type="scientific">Ophiophagus hannah</name>
    <name type="common">King cobra</name>
    <name type="synonym">Naja hannah</name>
    <dbReference type="NCBI Taxonomy" id="8665"/>
    <lineage>
        <taxon>Eukaryota</taxon>
        <taxon>Metazoa</taxon>
        <taxon>Chordata</taxon>
        <taxon>Craniata</taxon>
        <taxon>Vertebrata</taxon>
        <taxon>Euteleostomi</taxon>
        <taxon>Lepidosauria</taxon>
        <taxon>Squamata</taxon>
        <taxon>Bifurcata</taxon>
        <taxon>Unidentata</taxon>
        <taxon>Episquamata</taxon>
        <taxon>Toxicofera</taxon>
        <taxon>Serpentes</taxon>
        <taxon>Colubroidea</taxon>
        <taxon>Elapidae</taxon>
        <taxon>Elapinae</taxon>
        <taxon>Ophiophagus</taxon>
    </lineage>
</organism>